<evidence type="ECO:0000313" key="2">
    <source>
        <dbReference type="Proteomes" id="UP001634007"/>
    </source>
</evidence>
<protein>
    <submittedName>
        <fullName evidence="1">Uncharacterized protein</fullName>
    </submittedName>
</protein>
<gene>
    <name evidence="1" type="ORF">ACJRO7_023966</name>
</gene>
<comment type="caution">
    <text evidence="1">The sequence shown here is derived from an EMBL/GenBank/DDBJ whole genome shotgun (WGS) entry which is preliminary data.</text>
</comment>
<reference evidence="1 2" key="1">
    <citation type="submission" date="2024-11" db="EMBL/GenBank/DDBJ databases">
        <title>Chromosome-level genome assembly of Eucalyptus globulus Labill. provides insights into its genome evolution.</title>
        <authorList>
            <person name="Li X."/>
        </authorList>
    </citation>
    <scope>NUCLEOTIDE SEQUENCE [LARGE SCALE GENOMIC DNA]</scope>
    <source>
        <strain evidence="1">CL2024</strain>
        <tissue evidence="1">Fresh tender leaves</tissue>
    </source>
</reference>
<dbReference type="AlphaFoldDB" id="A0ABD3K3X1"/>
<organism evidence="1 2">
    <name type="scientific">Eucalyptus globulus</name>
    <name type="common">Tasmanian blue gum</name>
    <dbReference type="NCBI Taxonomy" id="34317"/>
    <lineage>
        <taxon>Eukaryota</taxon>
        <taxon>Viridiplantae</taxon>
        <taxon>Streptophyta</taxon>
        <taxon>Embryophyta</taxon>
        <taxon>Tracheophyta</taxon>
        <taxon>Spermatophyta</taxon>
        <taxon>Magnoliopsida</taxon>
        <taxon>eudicotyledons</taxon>
        <taxon>Gunneridae</taxon>
        <taxon>Pentapetalae</taxon>
        <taxon>rosids</taxon>
        <taxon>malvids</taxon>
        <taxon>Myrtales</taxon>
        <taxon>Myrtaceae</taxon>
        <taxon>Myrtoideae</taxon>
        <taxon>Eucalypteae</taxon>
        <taxon>Eucalyptus</taxon>
    </lineage>
</organism>
<evidence type="ECO:0000313" key="1">
    <source>
        <dbReference type="EMBL" id="KAL3734705.1"/>
    </source>
</evidence>
<keyword evidence="2" id="KW-1185">Reference proteome</keyword>
<name>A0ABD3K3X1_EUCGL</name>
<dbReference type="EMBL" id="JBJKBG010000006">
    <property type="protein sequence ID" value="KAL3734705.1"/>
    <property type="molecule type" value="Genomic_DNA"/>
</dbReference>
<dbReference type="Proteomes" id="UP001634007">
    <property type="component" value="Unassembled WGS sequence"/>
</dbReference>
<proteinExistence type="predicted"/>
<accession>A0ABD3K3X1</accession>
<sequence length="80" mass="8866">MWSLGCETERWTRRSALRSVDERPSMADRCSASPSLWTSACGQGSAVGLDATIDRHSIARSGLLLNGFELETWLVHGCRR</sequence>